<dbReference type="Proteomes" id="UP000018949">
    <property type="component" value="Unassembled WGS sequence"/>
</dbReference>
<dbReference type="AlphaFoldDB" id="W4RTA3"/>
<name>W4RTA3_9BACI</name>
<organism evidence="1 2">
    <name type="scientific">Mesobacillus boroniphilus JCM 21738</name>
    <dbReference type="NCBI Taxonomy" id="1294265"/>
    <lineage>
        <taxon>Bacteria</taxon>
        <taxon>Bacillati</taxon>
        <taxon>Bacillota</taxon>
        <taxon>Bacilli</taxon>
        <taxon>Bacillales</taxon>
        <taxon>Bacillaceae</taxon>
        <taxon>Mesobacillus</taxon>
    </lineage>
</organism>
<accession>W4RTA3</accession>
<dbReference type="RefSeq" id="WP_023626134.1">
    <property type="nucleotide sequence ID" value="NZ_BAUW01000089.1"/>
</dbReference>
<proteinExistence type="predicted"/>
<dbReference type="GO" id="GO:0016740">
    <property type="term" value="F:transferase activity"/>
    <property type="evidence" value="ECO:0007669"/>
    <property type="project" value="UniProtKB-KW"/>
</dbReference>
<reference evidence="1 2" key="1">
    <citation type="submission" date="2013-12" db="EMBL/GenBank/DDBJ databases">
        <title>NBRP : Genome information of microbial organism related human and environment.</title>
        <authorList>
            <person name="Hattori M."/>
            <person name="Oshima K."/>
            <person name="Inaba H."/>
            <person name="Suda W."/>
            <person name="Sakamoto M."/>
            <person name="Iino T."/>
            <person name="Kitahara M."/>
            <person name="Oshida Y."/>
            <person name="Iida T."/>
            <person name="Kudo T."/>
            <person name="Itoh T."/>
            <person name="Ahmed I."/>
            <person name="Ohkuma M."/>
        </authorList>
    </citation>
    <scope>NUCLEOTIDE SEQUENCE [LARGE SCALE GENOMIC DNA]</scope>
    <source>
        <strain evidence="1 2">JCM 21738</strain>
    </source>
</reference>
<sequence>MQKIHKPWIKLKENINDEDYKIINHLQERCLQNDQTALKLELDYKLGVSVDSSKGVQDINEFLYFDGELLIGYMGICSFGGLWEVNFYDLTEKWRIEDIRLLQKEGY</sequence>
<dbReference type="EMBL" id="BAUW01000089">
    <property type="protein sequence ID" value="GAE47650.1"/>
    <property type="molecule type" value="Genomic_DNA"/>
</dbReference>
<gene>
    <name evidence="1" type="ORF">JCM21738_4653</name>
</gene>
<keyword evidence="1" id="KW-0808">Transferase</keyword>
<protein>
    <submittedName>
        <fullName evidence="1">Acetyltransferase</fullName>
    </submittedName>
</protein>
<keyword evidence="2" id="KW-1185">Reference proteome</keyword>
<dbReference type="eggNOG" id="COG0456">
    <property type="taxonomic scope" value="Bacteria"/>
</dbReference>
<comment type="caution">
    <text evidence="1">The sequence shown here is derived from an EMBL/GenBank/DDBJ whole genome shotgun (WGS) entry which is preliminary data.</text>
</comment>
<evidence type="ECO:0000313" key="2">
    <source>
        <dbReference type="Proteomes" id="UP000018949"/>
    </source>
</evidence>
<evidence type="ECO:0000313" key="1">
    <source>
        <dbReference type="EMBL" id="GAE47650.1"/>
    </source>
</evidence>